<dbReference type="InterPro" id="IPR002563">
    <property type="entry name" value="Flavin_Rdtase-like_dom"/>
</dbReference>
<dbReference type="GO" id="GO:0016491">
    <property type="term" value="F:oxidoreductase activity"/>
    <property type="evidence" value="ECO:0007669"/>
    <property type="project" value="UniProtKB-KW"/>
</dbReference>
<feature type="domain" description="Flavin reductase like" evidence="5">
    <location>
        <begin position="23"/>
        <end position="180"/>
    </location>
</feature>
<dbReference type="Pfam" id="PF01613">
    <property type="entry name" value="Flavin_Reduct"/>
    <property type="match status" value="1"/>
</dbReference>
<protein>
    <submittedName>
        <fullName evidence="6">Flavin reductase family protein</fullName>
        <ecNumber evidence="6">1.5.1.-</ecNumber>
    </submittedName>
</protein>
<dbReference type="EMBL" id="JBHSRD010000002">
    <property type="protein sequence ID" value="MFC6006217.1"/>
    <property type="molecule type" value="Genomic_DNA"/>
</dbReference>
<evidence type="ECO:0000259" key="5">
    <source>
        <dbReference type="SMART" id="SM00903"/>
    </source>
</evidence>
<keyword evidence="3" id="KW-0288">FMN</keyword>
<evidence type="ECO:0000313" key="7">
    <source>
        <dbReference type="Proteomes" id="UP001596189"/>
    </source>
</evidence>
<dbReference type="RefSeq" id="WP_345717070.1">
    <property type="nucleotide sequence ID" value="NZ_BAABFP010000005.1"/>
</dbReference>
<dbReference type="SUPFAM" id="SSF50475">
    <property type="entry name" value="FMN-binding split barrel"/>
    <property type="match status" value="1"/>
</dbReference>
<dbReference type="Proteomes" id="UP001596189">
    <property type="component" value="Unassembled WGS sequence"/>
</dbReference>
<comment type="cofactor">
    <cofactor evidence="1">
        <name>FMN</name>
        <dbReference type="ChEBI" id="CHEBI:58210"/>
    </cofactor>
</comment>
<evidence type="ECO:0000256" key="2">
    <source>
        <dbReference type="ARBA" id="ARBA00022630"/>
    </source>
</evidence>
<organism evidence="6 7">
    <name type="scientific">Angustibacter luteus</name>
    <dbReference type="NCBI Taxonomy" id="658456"/>
    <lineage>
        <taxon>Bacteria</taxon>
        <taxon>Bacillati</taxon>
        <taxon>Actinomycetota</taxon>
        <taxon>Actinomycetes</taxon>
        <taxon>Kineosporiales</taxon>
        <taxon>Kineosporiaceae</taxon>
    </lineage>
</organism>
<name>A0ABW1JBD2_9ACTN</name>
<proteinExistence type="inferred from homology"/>
<keyword evidence="7" id="KW-1185">Reference proteome</keyword>
<reference evidence="7" key="1">
    <citation type="journal article" date="2019" name="Int. J. Syst. Evol. Microbiol.">
        <title>The Global Catalogue of Microorganisms (GCM) 10K type strain sequencing project: providing services to taxonomists for standard genome sequencing and annotation.</title>
        <authorList>
            <consortium name="The Broad Institute Genomics Platform"/>
            <consortium name="The Broad Institute Genome Sequencing Center for Infectious Disease"/>
            <person name="Wu L."/>
            <person name="Ma J."/>
        </authorList>
    </citation>
    <scope>NUCLEOTIDE SEQUENCE [LARGE SCALE GENOMIC DNA]</scope>
    <source>
        <strain evidence="7">KACC 14249</strain>
    </source>
</reference>
<dbReference type="SMART" id="SM00903">
    <property type="entry name" value="Flavin_Reduct"/>
    <property type="match status" value="1"/>
</dbReference>
<comment type="caution">
    <text evidence="6">The sequence shown here is derived from an EMBL/GenBank/DDBJ whole genome shotgun (WGS) entry which is preliminary data.</text>
</comment>
<dbReference type="PANTHER" id="PTHR33798">
    <property type="entry name" value="FLAVOPROTEIN OXYGENASE"/>
    <property type="match status" value="1"/>
</dbReference>
<evidence type="ECO:0000256" key="1">
    <source>
        <dbReference type="ARBA" id="ARBA00001917"/>
    </source>
</evidence>
<dbReference type="PANTHER" id="PTHR33798:SF5">
    <property type="entry name" value="FLAVIN REDUCTASE LIKE DOMAIN-CONTAINING PROTEIN"/>
    <property type="match status" value="1"/>
</dbReference>
<comment type="similarity">
    <text evidence="4">Belongs to the flavoredoxin family.</text>
</comment>
<dbReference type="InterPro" id="IPR012349">
    <property type="entry name" value="Split_barrel_FMN-bd"/>
</dbReference>
<evidence type="ECO:0000256" key="4">
    <source>
        <dbReference type="ARBA" id="ARBA00038054"/>
    </source>
</evidence>
<keyword evidence="2" id="KW-0285">Flavoprotein</keyword>
<gene>
    <name evidence="6" type="ORF">ACFQDO_03655</name>
</gene>
<dbReference type="EC" id="1.5.1.-" evidence="6"/>
<dbReference type="Gene3D" id="2.30.110.10">
    <property type="entry name" value="Electron Transport, Fmn-binding Protein, Chain A"/>
    <property type="match status" value="1"/>
</dbReference>
<keyword evidence="6" id="KW-0560">Oxidoreductase</keyword>
<accession>A0ABW1JBD2</accession>
<evidence type="ECO:0000313" key="6">
    <source>
        <dbReference type="EMBL" id="MFC6006217.1"/>
    </source>
</evidence>
<evidence type="ECO:0000256" key="3">
    <source>
        <dbReference type="ARBA" id="ARBA00022643"/>
    </source>
</evidence>
<sequence length="209" mass="22880">MSERLELDVADLDRWATYPWLTAVVVPRPIAWVSTRSAAGVTNLAPHSFFTVASAEPPVVSFTSVRTKDSLTNIRETGEFVVNFAPRTLAEQVNRTGTDFPPDVDELAAAGLTAESSRLVRPVRVAESPVSLECVLAGEHSFRDERDHGSTVVFGRVVHLSVSREVLAADGLPDVRALHPASRLGRDQWGALGEVFELAREPYHEPAER</sequence>